<dbReference type="PROSITE" id="PS50893">
    <property type="entry name" value="ABC_TRANSPORTER_2"/>
    <property type="match status" value="1"/>
</dbReference>
<feature type="domain" description="ABC transporter" evidence="5">
    <location>
        <begin position="11"/>
        <end position="214"/>
    </location>
</feature>
<reference evidence="6 7" key="1">
    <citation type="journal article" date="2019" name="Int. J. Syst. Evol. Microbiol.">
        <title>The Global Catalogue of Microorganisms (GCM) 10K type strain sequencing project: providing services to taxonomists for standard genome sequencing and annotation.</title>
        <authorList>
            <consortium name="The Broad Institute Genomics Platform"/>
            <consortium name="The Broad Institute Genome Sequencing Center for Infectious Disease"/>
            <person name="Wu L."/>
            <person name="Ma J."/>
        </authorList>
    </citation>
    <scope>NUCLEOTIDE SEQUENCE [LARGE SCALE GENOMIC DNA]</scope>
    <source>
        <strain evidence="6 7">JCM 15503</strain>
    </source>
</reference>
<sequence length="217" mass="23147">MLNTAATAPLLQVNQLGKQLGARVIFRSLSFAWAQPELVCVRAPNGAGKTTLLTMLAGAALPDAGQVLLQGLDLARSREQAARQLAFVPDGCPIYPFLTGREWLAFAASVHGSSPAASDDLVARFQITPHLDTRFGAMSLGTARKFLLASALASDAPVLIMDEPTNGLDTRSLAVFKDCLDQRRSRGLVVLTCHDTQQQQLLGVRTVELADLEAVPA</sequence>
<dbReference type="Pfam" id="PF00005">
    <property type="entry name" value="ABC_tran"/>
    <property type="match status" value="1"/>
</dbReference>
<dbReference type="PANTHER" id="PTHR42939:SF1">
    <property type="entry name" value="ABC TRANSPORTER ATP-BINDING PROTEIN ALBC-RELATED"/>
    <property type="match status" value="1"/>
</dbReference>
<accession>A0ABN1JNG9</accession>
<keyword evidence="1" id="KW-0813">Transport</keyword>
<evidence type="ECO:0000259" key="5">
    <source>
        <dbReference type="PROSITE" id="PS50893"/>
    </source>
</evidence>
<evidence type="ECO:0000313" key="7">
    <source>
        <dbReference type="Proteomes" id="UP001500279"/>
    </source>
</evidence>
<keyword evidence="7" id="KW-1185">Reference proteome</keyword>
<evidence type="ECO:0000256" key="4">
    <source>
        <dbReference type="ARBA" id="ARBA00022840"/>
    </source>
</evidence>
<keyword evidence="2" id="KW-1003">Cell membrane</keyword>
<evidence type="ECO:0000256" key="1">
    <source>
        <dbReference type="ARBA" id="ARBA00022448"/>
    </source>
</evidence>
<dbReference type="PANTHER" id="PTHR42939">
    <property type="entry name" value="ABC TRANSPORTER ATP-BINDING PROTEIN ALBC-RELATED"/>
    <property type="match status" value="1"/>
</dbReference>
<comment type="caution">
    <text evidence="6">The sequence shown here is derived from an EMBL/GenBank/DDBJ whole genome shotgun (WGS) entry which is preliminary data.</text>
</comment>
<keyword evidence="2" id="KW-0472">Membrane</keyword>
<dbReference type="InterPro" id="IPR027417">
    <property type="entry name" value="P-loop_NTPase"/>
</dbReference>
<name>A0ABN1JNG9_9BURK</name>
<protein>
    <recommendedName>
        <fullName evidence="5">ABC transporter domain-containing protein</fullName>
    </recommendedName>
</protein>
<gene>
    <name evidence="6" type="ORF">GCM10009107_07810</name>
</gene>
<dbReference type="InterPro" id="IPR003439">
    <property type="entry name" value="ABC_transporter-like_ATP-bd"/>
</dbReference>
<dbReference type="SMART" id="SM00382">
    <property type="entry name" value="AAA"/>
    <property type="match status" value="1"/>
</dbReference>
<evidence type="ECO:0000256" key="3">
    <source>
        <dbReference type="ARBA" id="ARBA00022741"/>
    </source>
</evidence>
<dbReference type="Gene3D" id="3.40.50.300">
    <property type="entry name" value="P-loop containing nucleotide triphosphate hydrolases"/>
    <property type="match status" value="1"/>
</dbReference>
<evidence type="ECO:0000256" key="2">
    <source>
        <dbReference type="ARBA" id="ARBA00022475"/>
    </source>
</evidence>
<organism evidence="6 7">
    <name type="scientific">Ideonella azotifigens</name>
    <dbReference type="NCBI Taxonomy" id="513160"/>
    <lineage>
        <taxon>Bacteria</taxon>
        <taxon>Pseudomonadati</taxon>
        <taxon>Pseudomonadota</taxon>
        <taxon>Betaproteobacteria</taxon>
        <taxon>Burkholderiales</taxon>
        <taxon>Sphaerotilaceae</taxon>
        <taxon>Ideonella</taxon>
    </lineage>
</organism>
<dbReference type="SUPFAM" id="SSF52540">
    <property type="entry name" value="P-loop containing nucleoside triphosphate hydrolases"/>
    <property type="match status" value="1"/>
</dbReference>
<keyword evidence="3" id="KW-0547">Nucleotide-binding</keyword>
<dbReference type="EMBL" id="BAAAEW010000004">
    <property type="protein sequence ID" value="GAA0743357.1"/>
    <property type="molecule type" value="Genomic_DNA"/>
</dbReference>
<proteinExistence type="predicted"/>
<dbReference type="InterPro" id="IPR003593">
    <property type="entry name" value="AAA+_ATPase"/>
</dbReference>
<evidence type="ECO:0000313" key="6">
    <source>
        <dbReference type="EMBL" id="GAA0743357.1"/>
    </source>
</evidence>
<dbReference type="RefSeq" id="WP_141291837.1">
    <property type="nucleotide sequence ID" value="NZ_BAAAEW010000004.1"/>
</dbReference>
<dbReference type="Proteomes" id="UP001500279">
    <property type="component" value="Unassembled WGS sequence"/>
</dbReference>
<keyword evidence="4" id="KW-0067">ATP-binding</keyword>
<dbReference type="InterPro" id="IPR051782">
    <property type="entry name" value="ABC_Transporter_VariousFunc"/>
</dbReference>